<proteinExistence type="predicted"/>
<comment type="cofactor">
    <cofactor evidence="1">
        <name>[4Fe-4S] cluster</name>
        <dbReference type="ChEBI" id="CHEBI:49883"/>
    </cofactor>
</comment>
<organism evidence="10 11">
    <name type="scientific">Lentisphaera profundi</name>
    <dbReference type="NCBI Taxonomy" id="1658616"/>
    <lineage>
        <taxon>Bacteria</taxon>
        <taxon>Pseudomonadati</taxon>
        <taxon>Lentisphaerota</taxon>
        <taxon>Lentisphaeria</taxon>
        <taxon>Lentisphaerales</taxon>
        <taxon>Lentisphaeraceae</taxon>
        <taxon>Lentisphaera</taxon>
    </lineage>
</organism>
<keyword evidence="11" id="KW-1185">Reference proteome</keyword>
<dbReference type="EMBL" id="CP117812">
    <property type="protein sequence ID" value="WDE98410.1"/>
    <property type="molecule type" value="Genomic_DNA"/>
</dbReference>
<protein>
    <submittedName>
        <fullName evidence="10">Radical SAM protein</fullName>
    </submittedName>
</protein>
<dbReference type="InterPro" id="IPR058240">
    <property type="entry name" value="rSAM_sf"/>
</dbReference>
<keyword evidence="2" id="KW-0489">Methyltransferase</keyword>
<dbReference type="InterPro" id="IPR023404">
    <property type="entry name" value="rSAM_horseshoe"/>
</dbReference>
<dbReference type="SFLD" id="SFLDS00029">
    <property type="entry name" value="Radical_SAM"/>
    <property type="match status" value="1"/>
</dbReference>
<dbReference type="Pfam" id="PF13282">
    <property type="entry name" value="DUF4070"/>
    <property type="match status" value="1"/>
</dbReference>
<name>A0ABY7VYY3_9BACT</name>
<dbReference type="SFLD" id="SFLDG01123">
    <property type="entry name" value="methyltransferase_(Class_B)"/>
    <property type="match status" value="1"/>
</dbReference>
<dbReference type="InterPro" id="IPR051198">
    <property type="entry name" value="BchE-like"/>
</dbReference>
<sequence length="437" mass="49861">MKIAFVAMSGIRVQDQALLNEGLTLPGFVERSKVIASLPSLGLLTLAGMTPTEHEKEYFEVPEFVLGDLSFKSFDLVVISTFTAQAFEAYALAAECQEHGLRVVMGGLHVTSRPHEAKAHCDSVCMGEGEVYWEELLRDAQNDELKEFYDSSGREFDLSDAPMPAYDLLDVQKYNRITIQTSRGCPHSCEFCAGSIILTDKYKQKPASKILAEIDRICELWPRPFIEFADDNSFVNKKFWENLLPEIAKRKIRWFTEADIAVGDDVEFLCLLKASGCKELLIGLESPVIAGLEGVELKNNWKARRLASYQENVLRIQQAGIRVNACFIIGMDSHDESIFDAVYNFSDECNVYDVQVTLPTPFPGTELYRRLKREGRLHEDQAWDKCTLFDLMFEPKNFTREELRLGFRNLVKRLYSKDFTDKRRANFNSLWKSAQSM</sequence>
<dbReference type="PANTHER" id="PTHR43409">
    <property type="entry name" value="ANAEROBIC MAGNESIUM-PROTOPORPHYRIN IX MONOMETHYL ESTER CYCLASE-RELATED"/>
    <property type="match status" value="1"/>
</dbReference>
<dbReference type="InterPro" id="IPR034466">
    <property type="entry name" value="Methyltransferase_Class_B"/>
</dbReference>
<dbReference type="SUPFAM" id="SSF102114">
    <property type="entry name" value="Radical SAM enzymes"/>
    <property type="match status" value="1"/>
</dbReference>
<dbReference type="SFLD" id="SFLDG01082">
    <property type="entry name" value="B12-binding_domain_containing"/>
    <property type="match status" value="1"/>
</dbReference>
<dbReference type="Proteomes" id="UP001214250">
    <property type="component" value="Chromosome 2"/>
</dbReference>
<dbReference type="InterPro" id="IPR025274">
    <property type="entry name" value="DUF4070"/>
</dbReference>
<reference evidence="10 11" key="1">
    <citation type="submission" date="2023-02" db="EMBL/GenBank/DDBJ databases">
        <title>Genome sequence of Lentisphaera profundi SAORIC-696.</title>
        <authorList>
            <person name="Kim e."/>
            <person name="Cho J.-C."/>
            <person name="Choi A."/>
            <person name="Kang I."/>
        </authorList>
    </citation>
    <scope>NUCLEOTIDE SEQUENCE [LARGE SCALE GENOMIC DNA]</scope>
    <source>
        <strain evidence="10 11">SAORIC-696</strain>
    </source>
</reference>
<dbReference type="PROSITE" id="PS51918">
    <property type="entry name" value="RADICAL_SAM"/>
    <property type="match status" value="1"/>
</dbReference>
<evidence type="ECO:0000256" key="1">
    <source>
        <dbReference type="ARBA" id="ARBA00001966"/>
    </source>
</evidence>
<keyword evidence="4" id="KW-0949">S-adenosyl-L-methionine</keyword>
<dbReference type="Gene3D" id="3.80.30.20">
    <property type="entry name" value="tm_1862 like domain"/>
    <property type="match status" value="1"/>
</dbReference>
<dbReference type="InterPro" id="IPR006158">
    <property type="entry name" value="Cobalamin-bd"/>
</dbReference>
<gene>
    <name evidence="10" type="ORF">PQO03_21600</name>
</gene>
<keyword evidence="3" id="KW-0808">Transferase</keyword>
<dbReference type="PANTHER" id="PTHR43409:SF7">
    <property type="entry name" value="BLL1977 PROTEIN"/>
    <property type="match status" value="1"/>
</dbReference>
<dbReference type="Pfam" id="PF04055">
    <property type="entry name" value="Radical_SAM"/>
    <property type="match status" value="1"/>
</dbReference>
<dbReference type="PROSITE" id="PS51332">
    <property type="entry name" value="B12_BINDING"/>
    <property type="match status" value="1"/>
</dbReference>
<evidence type="ECO:0000259" key="9">
    <source>
        <dbReference type="PROSITE" id="PS51918"/>
    </source>
</evidence>
<dbReference type="InterPro" id="IPR006638">
    <property type="entry name" value="Elp3/MiaA/NifB-like_rSAM"/>
</dbReference>
<evidence type="ECO:0000256" key="7">
    <source>
        <dbReference type="ARBA" id="ARBA00023014"/>
    </source>
</evidence>
<keyword evidence="7" id="KW-0411">Iron-sulfur</keyword>
<dbReference type="RefSeq" id="WP_274153283.1">
    <property type="nucleotide sequence ID" value="NZ_CP117812.1"/>
</dbReference>
<evidence type="ECO:0000259" key="8">
    <source>
        <dbReference type="PROSITE" id="PS51332"/>
    </source>
</evidence>
<evidence type="ECO:0000256" key="6">
    <source>
        <dbReference type="ARBA" id="ARBA00023004"/>
    </source>
</evidence>
<evidence type="ECO:0000256" key="2">
    <source>
        <dbReference type="ARBA" id="ARBA00022603"/>
    </source>
</evidence>
<dbReference type="InterPro" id="IPR007197">
    <property type="entry name" value="rSAM"/>
</dbReference>
<keyword evidence="6" id="KW-0408">Iron</keyword>
<feature type="domain" description="Radical SAM core" evidence="9">
    <location>
        <begin position="171"/>
        <end position="408"/>
    </location>
</feature>
<dbReference type="Pfam" id="PF02310">
    <property type="entry name" value="B12-binding"/>
    <property type="match status" value="1"/>
</dbReference>
<dbReference type="Gene3D" id="3.40.50.280">
    <property type="entry name" value="Cobalamin-binding domain"/>
    <property type="match status" value="1"/>
</dbReference>
<evidence type="ECO:0000256" key="4">
    <source>
        <dbReference type="ARBA" id="ARBA00022691"/>
    </source>
</evidence>
<evidence type="ECO:0000313" key="11">
    <source>
        <dbReference type="Proteomes" id="UP001214250"/>
    </source>
</evidence>
<keyword evidence="5" id="KW-0479">Metal-binding</keyword>
<dbReference type="SMART" id="SM00729">
    <property type="entry name" value="Elp3"/>
    <property type="match status" value="1"/>
</dbReference>
<evidence type="ECO:0000313" key="10">
    <source>
        <dbReference type="EMBL" id="WDE98410.1"/>
    </source>
</evidence>
<evidence type="ECO:0000256" key="3">
    <source>
        <dbReference type="ARBA" id="ARBA00022679"/>
    </source>
</evidence>
<feature type="domain" description="B12-binding" evidence="8">
    <location>
        <begin position="75"/>
        <end position="147"/>
    </location>
</feature>
<accession>A0ABY7VYY3</accession>
<evidence type="ECO:0000256" key="5">
    <source>
        <dbReference type="ARBA" id="ARBA00022723"/>
    </source>
</evidence>